<dbReference type="InterPro" id="IPR001647">
    <property type="entry name" value="HTH_TetR"/>
</dbReference>
<dbReference type="KEGG" id="eff:skT53_09450"/>
<sequence>MAELETRERILQIAINLFEKKGYHKVSVDEIIEVSCSSKGAFYHNYKSKEELLFTIHDRYIQYTLERGYECYNAWNTSIERLAAIIKDLLIGIDKYKASVTIFFQEYRYLTGEFFEIVEQKRDEYVELMLKILNEGLATGEIRMELPSKILAMAIFGMVDWTYIWYRKNGEYSIEEIADIFVDLILNSVLNHDLRNHPLYEKFMLKNK</sequence>
<dbReference type="PROSITE" id="PS50977">
    <property type="entry name" value="HTH_TETR_2"/>
    <property type="match status" value="1"/>
</dbReference>
<dbReference type="Gene3D" id="1.10.10.60">
    <property type="entry name" value="Homeodomain-like"/>
    <property type="match status" value="1"/>
</dbReference>
<keyword evidence="1 2" id="KW-0238">DNA-binding</keyword>
<dbReference type="InterPro" id="IPR036271">
    <property type="entry name" value="Tet_transcr_reg_TetR-rel_C_sf"/>
</dbReference>
<dbReference type="AlphaFoldDB" id="A0A7I8DBR7"/>
<dbReference type="PANTHER" id="PTHR43479">
    <property type="entry name" value="ACREF/ENVCD OPERON REPRESSOR-RELATED"/>
    <property type="match status" value="1"/>
</dbReference>
<evidence type="ECO:0000256" key="2">
    <source>
        <dbReference type="PROSITE-ProRule" id="PRU00335"/>
    </source>
</evidence>
<dbReference type="PRINTS" id="PR00455">
    <property type="entry name" value="HTHTETR"/>
</dbReference>
<evidence type="ECO:0000313" key="4">
    <source>
        <dbReference type="EMBL" id="BCJ85960.1"/>
    </source>
</evidence>
<dbReference type="SUPFAM" id="SSF48498">
    <property type="entry name" value="Tetracyclin repressor-like, C-terminal domain"/>
    <property type="match status" value="1"/>
</dbReference>
<dbReference type="Gene3D" id="1.10.357.10">
    <property type="entry name" value="Tetracycline Repressor, domain 2"/>
    <property type="match status" value="1"/>
</dbReference>
<dbReference type="Pfam" id="PF00440">
    <property type="entry name" value="TetR_N"/>
    <property type="match status" value="1"/>
</dbReference>
<dbReference type="InterPro" id="IPR009057">
    <property type="entry name" value="Homeodomain-like_sf"/>
</dbReference>
<dbReference type="GO" id="GO:0003677">
    <property type="term" value="F:DNA binding"/>
    <property type="evidence" value="ECO:0007669"/>
    <property type="project" value="UniProtKB-UniRule"/>
</dbReference>
<proteinExistence type="predicted"/>
<dbReference type="Pfam" id="PF17932">
    <property type="entry name" value="TetR_C_24"/>
    <property type="match status" value="1"/>
</dbReference>
<gene>
    <name evidence="4" type="ORF">skT53_09450</name>
</gene>
<name>A0A7I8DBR7_9BACL</name>
<protein>
    <submittedName>
        <fullName evidence="4">TetR family transcriptional regulator</fullName>
    </submittedName>
</protein>
<dbReference type="InterPro" id="IPR041490">
    <property type="entry name" value="KstR2_TetR_C"/>
</dbReference>
<dbReference type="PANTHER" id="PTHR43479:SF11">
    <property type="entry name" value="ACREF_ENVCD OPERON REPRESSOR-RELATED"/>
    <property type="match status" value="1"/>
</dbReference>
<feature type="domain" description="HTH tetR-type" evidence="3">
    <location>
        <begin position="4"/>
        <end position="64"/>
    </location>
</feature>
<feature type="DNA-binding region" description="H-T-H motif" evidence="2">
    <location>
        <begin position="27"/>
        <end position="46"/>
    </location>
</feature>
<organism evidence="4 5">
    <name type="scientific">Effusibacillus dendaii</name>
    <dbReference type="NCBI Taxonomy" id="2743772"/>
    <lineage>
        <taxon>Bacteria</taxon>
        <taxon>Bacillati</taxon>
        <taxon>Bacillota</taxon>
        <taxon>Bacilli</taxon>
        <taxon>Bacillales</taxon>
        <taxon>Alicyclobacillaceae</taxon>
        <taxon>Effusibacillus</taxon>
    </lineage>
</organism>
<dbReference type="InterPro" id="IPR050624">
    <property type="entry name" value="HTH-type_Tx_Regulator"/>
</dbReference>
<keyword evidence="5" id="KW-1185">Reference proteome</keyword>
<dbReference type="SUPFAM" id="SSF46689">
    <property type="entry name" value="Homeodomain-like"/>
    <property type="match status" value="1"/>
</dbReference>
<evidence type="ECO:0000259" key="3">
    <source>
        <dbReference type="PROSITE" id="PS50977"/>
    </source>
</evidence>
<evidence type="ECO:0000256" key="1">
    <source>
        <dbReference type="ARBA" id="ARBA00023125"/>
    </source>
</evidence>
<accession>A0A7I8DBR7</accession>
<reference evidence="4 5" key="1">
    <citation type="submission" date="2020-08" db="EMBL/GenBank/DDBJ databases">
        <title>Complete Genome Sequence of Effusibacillus dendaii Strain skT53, Isolated from Farmland soil.</title>
        <authorList>
            <person name="Konishi T."/>
            <person name="Kawasaki H."/>
        </authorList>
    </citation>
    <scope>NUCLEOTIDE SEQUENCE [LARGE SCALE GENOMIC DNA]</scope>
    <source>
        <strain evidence="5">skT53</strain>
    </source>
</reference>
<evidence type="ECO:0000313" key="5">
    <source>
        <dbReference type="Proteomes" id="UP000593802"/>
    </source>
</evidence>
<dbReference type="Proteomes" id="UP000593802">
    <property type="component" value="Chromosome"/>
</dbReference>
<dbReference type="EMBL" id="AP023366">
    <property type="protein sequence ID" value="BCJ85960.1"/>
    <property type="molecule type" value="Genomic_DNA"/>
</dbReference>